<dbReference type="OrthoDB" id="5422613at2759"/>
<dbReference type="Proteomes" id="UP000076842">
    <property type="component" value="Unassembled WGS sequence"/>
</dbReference>
<sequence>MPATTRKVETPAAAAVPFTKESKDQLQQAIKTVSEERLRNVVAELVRKEPGAEKELMKALVVSRRKRKRGDEALELLSRWETCANCKVEFDVGEERVEKECRYHDGAHAAILWAERSPVRTITDIFLKVIWNPTTTPSQTKTIR</sequence>
<evidence type="ECO:0000313" key="2">
    <source>
        <dbReference type="EMBL" id="KZT54048.1"/>
    </source>
</evidence>
<feature type="region of interest" description="Disordered" evidence="1">
    <location>
        <begin position="1"/>
        <end position="20"/>
    </location>
</feature>
<accession>A0A165E3X9</accession>
<gene>
    <name evidence="2" type="ORF">CALCODRAFT_500388</name>
</gene>
<reference evidence="2 3" key="1">
    <citation type="journal article" date="2016" name="Mol. Biol. Evol.">
        <title>Comparative Genomics of Early-Diverging Mushroom-Forming Fungi Provides Insights into the Origins of Lignocellulose Decay Capabilities.</title>
        <authorList>
            <person name="Nagy L.G."/>
            <person name="Riley R."/>
            <person name="Tritt A."/>
            <person name="Adam C."/>
            <person name="Daum C."/>
            <person name="Floudas D."/>
            <person name="Sun H."/>
            <person name="Yadav J.S."/>
            <person name="Pangilinan J."/>
            <person name="Larsson K.H."/>
            <person name="Matsuura K."/>
            <person name="Barry K."/>
            <person name="Labutti K."/>
            <person name="Kuo R."/>
            <person name="Ohm R.A."/>
            <person name="Bhattacharya S.S."/>
            <person name="Shirouzu T."/>
            <person name="Yoshinaga Y."/>
            <person name="Martin F.M."/>
            <person name="Grigoriev I.V."/>
            <person name="Hibbett D.S."/>
        </authorList>
    </citation>
    <scope>NUCLEOTIDE SEQUENCE [LARGE SCALE GENOMIC DNA]</scope>
    <source>
        <strain evidence="2 3">HHB12733</strain>
    </source>
</reference>
<proteinExistence type="predicted"/>
<keyword evidence="3" id="KW-1185">Reference proteome</keyword>
<dbReference type="InParanoid" id="A0A165E3X9"/>
<dbReference type="EMBL" id="KV424023">
    <property type="protein sequence ID" value="KZT54048.1"/>
    <property type="molecule type" value="Genomic_DNA"/>
</dbReference>
<dbReference type="STRING" id="1353952.A0A165E3X9"/>
<organism evidence="2 3">
    <name type="scientific">Calocera cornea HHB12733</name>
    <dbReference type="NCBI Taxonomy" id="1353952"/>
    <lineage>
        <taxon>Eukaryota</taxon>
        <taxon>Fungi</taxon>
        <taxon>Dikarya</taxon>
        <taxon>Basidiomycota</taxon>
        <taxon>Agaricomycotina</taxon>
        <taxon>Dacrymycetes</taxon>
        <taxon>Dacrymycetales</taxon>
        <taxon>Dacrymycetaceae</taxon>
        <taxon>Calocera</taxon>
    </lineage>
</organism>
<protein>
    <submittedName>
        <fullName evidence="2">Uncharacterized protein</fullName>
    </submittedName>
</protein>
<evidence type="ECO:0000313" key="3">
    <source>
        <dbReference type="Proteomes" id="UP000076842"/>
    </source>
</evidence>
<name>A0A165E3X9_9BASI</name>
<dbReference type="AlphaFoldDB" id="A0A165E3X9"/>
<evidence type="ECO:0000256" key="1">
    <source>
        <dbReference type="SAM" id="MobiDB-lite"/>
    </source>
</evidence>